<dbReference type="RefSeq" id="WP_200348131.1">
    <property type="nucleotide sequence ID" value="NZ_NRSJ01000047.1"/>
</dbReference>
<dbReference type="SUPFAM" id="SSF53335">
    <property type="entry name" value="S-adenosyl-L-methionine-dependent methyltransferases"/>
    <property type="match status" value="1"/>
</dbReference>
<evidence type="ECO:0000313" key="3">
    <source>
        <dbReference type="Proteomes" id="UP001296776"/>
    </source>
</evidence>
<comment type="caution">
    <text evidence="2">The sequence shown here is derived from an EMBL/GenBank/DDBJ whole genome shotgun (WGS) entry which is preliminary data.</text>
</comment>
<evidence type="ECO:0000313" key="2">
    <source>
        <dbReference type="EMBL" id="MBK1706667.1"/>
    </source>
</evidence>
<dbReference type="Pfam" id="PF08241">
    <property type="entry name" value="Methyltransf_11"/>
    <property type="match status" value="1"/>
</dbReference>
<dbReference type="Proteomes" id="UP001296776">
    <property type="component" value="Unassembled WGS sequence"/>
</dbReference>
<dbReference type="EMBL" id="NRSJ01000047">
    <property type="protein sequence ID" value="MBK1706667.1"/>
    <property type="molecule type" value="Genomic_DNA"/>
</dbReference>
<protein>
    <recommendedName>
        <fullName evidence="1">Methyltransferase type 11 domain-containing protein</fullName>
    </recommendedName>
</protein>
<accession>A0AAJ0U7K1</accession>
<name>A0AAJ0U7K1_9GAMM</name>
<feature type="domain" description="Methyltransferase type 11" evidence="1">
    <location>
        <begin position="56"/>
        <end position="147"/>
    </location>
</feature>
<gene>
    <name evidence="2" type="ORF">CKO40_19480</name>
</gene>
<organism evidence="2 3">
    <name type="scientific">Halochromatium glycolicum</name>
    <dbReference type="NCBI Taxonomy" id="85075"/>
    <lineage>
        <taxon>Bacteria</taxon>
        <taxon>Pseudomonadati</taxon>
        <taxon>Pseudomonadota</taxon>
        <taxon>Gammaproteobacteria</taxon>
        <taxon>Chromatiales</taxon>
        <taxon>Chromatiaceae</taxon>
        <taxon>Halochromatium</taxon>
    </lineage>
</organism>
<keyword evidence="3" id="KW-1185">Reference proteome</keyword>
<dbReference type="AlphaFoldDB" id="A0AAJ0U7K1"/>
<dbReference type="Gene3D" id="3.40.50.150">
    <property type="entry name" value="Vaccinia Virus protein VP39"/>
    <property type="match status" value="1"/>
</dbReference>
<dbReference type="CDD" id="cd02440">
    <property type="entry name" value="AdoMet_MTases"/>
    <property type="match status" value="1"/>
</dbReference>
<proteinExistence type="predicted"/>
<reference evidence="2" key="1">
    <citation type="submission" date="2017-08" db="EMBL/GenBank/DDBJ databases">
        <authorList>
            <person name="Imhoff J.F."/>
            <person name="Rahn T."/>
            <person name="Kuenzel S."/>
            <person name="Neulinger S.C."/>
        </authorList>
    </citation>
    <scope>NUCLEOTIDE SEQUENCE</scope>
    <source>
        <strain evidence="2">DSM 11080</strain>
    </source>
</reference>
<dbReference type="InterPro" id="IPR013216">
    <property type="entry name" value="Methyltransf_11"/>
</dbReference>
<dbReference type="InterPro" id="IPR029063">
    <property type="entry name" value="SAM-dependent_MTases_sf"/>
</dbReference>
<sequence>MSRSDFEEHWRRRFVERGRHFDDDAGIAGWTTSGLDTRLRHFQRVWPGDEPGARWLDAGCGAGSYTRYLASRGLDTIGLDYSLPSVQKARVRSDAAVAWLVGDATKLPIQPESMDGVMCLGVLQALSAPEPALRELMAAARPGGQVWVDALNRWSLATRIKRLRARLGGPPLNLRYDDPEQLRQILLAQGAESVRVYWVPILPGRLQRLQPWLESRAIHWFLSRLPWLASPLSHAVLLLARKGINC</sequence>
<dbReference type="PANTHER" id="PTHR43591">
    <property type="entry name" value="METHYLTRANSFERASE"/>
    <property type="match status" value="1"/>
</dbReference>
<evidence type="ECO:0000259" key="1">
    <source>
        <dbReference type="Pfam" id="PF08241"/>
    </source>
</evidence>
<reference evidence="2" key="2">
    <citation type="journal article" date="2020" name="Microorganisms">
        <title>Osmotic Adaptation and Compatible Solute Biosynthesis of Phototrophic Bacteria as Revealed from Genome Analyses.</title>
        <authorList>
            <person name="Imhoff J.F."/>
            <person name="Rahn T."/>
            <person name="Kunzel S."/>
            <person name="Keller A."/>
            <person name="Neulinger S.C."/>
        </authorList>
    </citation>
    <scope>NUCLEOTIDE SEQUENCE</scope>
    <source>
        <strain evidence="2">DSM 11080</strain>
    </source>
</reference>
<dbReference type="GO" id="GO:0008757">
    <property type="term" value="F:S-adenosylmethionine-dependent methyltransferase activity"/>
    <property type="evidence" value="ECO:0007669"/>
    <property type="project" value="InterPro"/>
</dbReference>